<dbReference type="Pfam" id="PF01467">
    <property type="entry name" value="CTP_transf_like"/>
    <property type="match status" value="1"/>
</dbReference>
<proteinExistence type="predicted"/>
<reference evidence="4" key="1">
    <citation type="submission" date="2020-10" db="EMBL/GenBank/DDBJ databases">
        <authorList>
            <person name="Gilroy R."/>
        </authorList>
    </citation>
    <scope>NUCLEOTIDE SEQUENCE</scope>
    <source>
        <strain evidence="4">CHK154-7741</strain>
    </source>
</reference>
<dbReference type="GO" id="GO:0016779">
    <property type="term" value="F:nucleotidyltransferase activity"/>
    <property type="evidence" value="ECO:0007669"/>
    <property type="project" value="UniProtKB-KW"/>
</dbReference>
<accession>A0A9D1MZI3</accession>
<comment type="caution">
    <text evidence="4">The sequence shown here is derived from an EMBL/GenBank/DDBJ whole genome shotgun (WGS) entry which is preliminary data.</text>
</comment>
<feature type="domain" description="Cytidyltransferase-like" evidence="3">
    <location>
        <begin position="12"/>
        <end position="136"/>
    </location>
</feature>
<dbReference type="Gene3D" id="3.40.50.620">
    <property type="entry name" value="HUPs"/>
    <property type="match status" value="1"/>
</dbReference>
<reference evidence="4" key="2">
    <citation type="journal article" date="2021" name="PeerJ">
        <title>Extensive microbial diversity within the chicken gut microbiome revealed by metagenomics and culture.</title>
        <authorList>
            <person name="Gilroy R."/>
            <person name="Ravi A."/>
            <person name="Getino M."/>
            <person name="Pursley I."/>
            <person name="Horton D.L."/>
            <person name="Alikhan N.F."/>
            <person name="Baker D."/>
            <person name="Gharbi K."/>
            <person name="Hall N."/>
            <person name="Watson M."/>
            <person name="Adriaenssens E.M."/>
            <person name="Foster-Nyarko E."/>
            <person name="Jarju S."/>
            <person name="Secka A."/>
            <person name="Antonio M."/>
            <person name="Oren A."/>
            <person name="Chaudhuri R.R."/>
            <person name="La Ragione R."/>
            <person name="Hildebrand F."/>
            <person name="Pallen M.J."/>
        </authorList>
    </citation>
    <scope>NUCLEOTIDE SEQUENCE</scope>
    <source>
        <strain evidence="4">CHK154-7741</strain>
    </source>
</reference>
<dbReference type="EMBL" id="DVOD01000014">
    <property type="protein sequence ID" value="HIU91893.1"/>
    <property type="molecule type" value="Genomic_DNA"/>
</dbReference>
<dbReference type="Proteomes" id="UP000886748">
    <property type="component" value="Unassembled WGS sequence"/>
</dbReference>
<keyword evidence="2 4" id="KW-0548">Nucleotidyltransferase</keyword>
<name>A0A9D1MZI3_9CLOT</name>
<evidence type="ECO:0000259" key="3">
    <source>
        <dbReference type="Pfam" id="PF01467"/>
    </source>
</evidence>
<evidence type="ECO:0000313" key="4">
    <source>
        <dbReference type="EMBL" id="HIU91893.1"/>
    </source>
</evidence>
<dbReference type="PANTHER" id="PTHR43793:SF1">
    <property type="entry name" value="FAD SYNTHASE"/>
    <property type="match status" value="1"/>
</dbReference>
<dbReference type="SUPFAM" id="SSF52374">
    <property type="entry name" value="Nucleotidylyl transferase"/>
    <property type="match status" value="1"/>
</dbReference>
<dbReference type="AlphaFoldDB" id="A0A9D1MZI3"/>
<dbReference type="NCBIfam" id="TIGR00125">
    <property type="entry name" value="cyt_tran_rel"/>
    <property type="match status" value="1"/>
</dbReference>
<evidence type="ECO:0000256" key="2">
    <source>
        <dbReference type="ARBA" id="ARBA00022695"/>
    </source>
</evidence>
<evidence type="ECO:0000313" key="5">
    <source>
        <dbReference type="Proteomes" id="UP000886748"/>
    </source>
</evidence>
<evidence type="ECO:0000256" key="1">
    <source>
        <dbReference type="ARBA" id="ARBA00022679"/>
    </source>
</evidence>
<dbReference type="InterPro" id="IPR014729">
    <property type="entry name" value="Rossmann-like_a/b/a_fold"/>
</dbReference>
<gene>
    <name evidence="4" type="ORF">IAD26_02020</name>
</gene>
<dbReference type="PANTHER" id="PTHR43793">
    <property type="entry name" value="FAD SYNTHASE"/>
    <property type="match status" value="1"/>
</dbReference>
<organism evidence="4 5">
    <name type="scientific">Candidatus Limenecus avicola</name>
    <dbReference type="NCBI Taxonomy" id="2840847"/>
    <lineage>
        <taxon>Bacteria</taxon>
        <taxon>Bacillati</taxon>
        <taxon>Bacillota</taxon>
        <taxon>Clostridia</taxon>
        <taxon>Eubacteriales</taxon>
        <taxon>Clostridiaceae</taxon>
        <taxon>Clostridiaceae incertae sedis</taxon>
        <taxon>Candidatus Limenecus</taxon>
    </lineage>
</organism>
<keyword evidence="1" id="KW-0808">Transferase</keyword>
<sequence>MSDKTKRVVGFTLGCFDLFHIGHINLLRNARALCDTLIVGVCSDEYMLNNKREPIYALNDRMEILKACKYCDVVVPEDTLEKVELYNKYKFDILFVGSDWYGDERYIIWEKQLKEIGVSVVYLPYTNEVSSSKIIQKIAQMRQIH</sequence>
<dbReference type="InterPro" id="IPR004821">
    <property type="entry name" value="Cyt_trans-like"/>
</dbReference>
<protein>
    <submittedName>
        <fullName evidence="4">Adenylyltransferase/cytidyltransferase family protein</fullName>
    </submittedName>
</protein>
<dbReference type="InterPro" id="IPR050385">
    <property type="entry name" value="Archaeal_FAD_synthase"/>
</dbReference>